<proteinExistence type="predicted"/>
<evidence type="ECO:0000313" key="2">
    <source>
        <dbReference type="Proteomes" id="UP000076925"/>
    </source>
</evidence>
<comment type="caution">
    <text evidence="1">The sequence shown here is derived from an EMBL/GenBank/DDBJ whole genome shotgun (WGS) entry which is preliminary data.</text>
</comment>
<keyword evidence="2" id="KW-1185">Reference proteome</keyword>
<dbReference type="AlphaFoldDB" id="A0A139X297"/>
<organism evidence="1 2">
    <name type="scientific">Scytonema hofmannii PCC 7110</name>
    <dbReference type="NCBI Taxonomy" id="128403"/>
    <lineage>
        <taxon>Bacteria</taxon>
        <taxon>Bacillati</taxon>
        <taxon>Cyanobacteriota</taxon>
        <taxon>Cyanophyceae</taxon>
        <taxon>Nostocales</taxon>
        <taxon>Scytonemataceae</taxon>
        <taxon>Scytonema</taxon>
    </lineage>
</organism>
<dbReference type="EMBL" id="ANNX02000038">
    <property type="protein sequence ID" value="KYC38818.1"/>
    <property type="molecule type" value="Genomic_DNA"/>
</dbReference>
<evidence type="ECO:0000313" key="1">
    <source>
        <dbReference type="EMBL" id="KYC38818.1"/>
    </source>
</evidence>
<accession>A0A139X297</accession>
<dbReference type="Proteomes" id="UP000076925">
    <property type="component" value="Unassembled WGS sequence"/>
</dbReference>
<reference evidence="1 2" key="1">
    <citation type="journal article" date="2013" name="Genome Biol. Evol.">
        <title>Genomes of Stigonematalean cyanobacteria (subsection V) and the evolution of oxygenic photosynthesis from prokaryotes to plastids.</title>
        <authorList>
            <person name="Dagan T."/>
            <person name="Roettger M."/>
            <person name="Stucken K."/>
            <person name="Landan G."/>
            <person name="Koch R."/>
            <person name="Major P."/>
            <person name="Gould S.B."/>
            <person name="Goremykin V.V."/>
            <person name="Rippka R."/>
            <person name="Tandeau de Marsac N."/>
            <person name="Gugger M."/>
            <person name="Lockhart P.J."/>
            <person name="Allen J.F."/>
            <person name="Brune I."/>
            <person name="Maus I."/>
            <person name="Puhler A."/>
            <person name="Martin W.F."/>
        </authorList>
    </citation>
    <scope>NUCLEOTIDE SEQUENCE [LARGE SCALE GENOMIC DNA]</scope>
    <source>
        <strain evidence="1 2">PCC 7110</strain>
    </source>
</reference>
<gene>
    <name evidence="1" type="ORF">WA1_35035</name>
</gene>
<dbReference type="STRING" id="128403.WA1_35035"/>
<sequence>MDKLTQIAQIPDFSLEVGDLAASQVDNKNFSTPHSPLPTPHQIERGLFFFIEKNTIRKSNMVYRISTFNSI</sequence>
<name>A0A139X297_9CYAN</name>
<protein>
    <submittedName>
        <fullName evidence="1">Uncharacterized protein</fullName>
    </submittedName>
</protein>